<gene>
    <name evidence="2" type="ORF">HW347_00340</name>
</gene>
<dbReference type="RefSeq" id="WP_214609984.1">
    <property type="nucleotide sequence ID" value="NZ_JACATN010000001.1"/>
</dbReference>
<keyword evidence="3" id="KW-1185">Reference proteome</keyword>
<feature type="transmembrane region" description="Helical" evidence="1">
    <location>
        <begin position="148"/>
        <end position="170"/>
    </location>
</feature>
<feature type="transmembrane region" description="Helical" evidence="1">
    <location>
        <begin position="190"/>
        <end position="208"/>
    </location>
</feature>
<dbReference type="EMBL" id="JACATN010000001">
    <property type="protein sequence ID" value="MBT2159687.1"/>
    <property type="molecule type" value="Genomic_DNA"/>
</dbReference>
<feature type="transmembrane region" description="Helical" evidence="1">
    <location>
        <begin position="82"/>
        <end position="103"/>
    </location>
</feature>
<evidence type="ECO:0000313" key="2">
    <source>
        <dbReference type="EMBL" id="MBT2159687.1"/>
    </source>
</evidence>
<keyword evidence="1" id="KW-1133">Transmembrane helix</keyword>
<sequence length="215" mass="24645">MLSLIFILITILSLVFFYLGTGRNRRVLFLSVILLIVTGVLAYSGFFENTETKPPRFLLVIFLGIVVATYFYKVVRKDCLNYSMLLAVHILRIPVELVLYQLFLRKLIPELMTFTGYNFDILVGISALIVFVNLLITRNKLPKLFVILWNNVGILFLTIIVVIAILSSPLPIQQFAFNQPNIALLKFPYIYLPAYIVPVVYLSHVLSIRNEISQK</sequence>
<protein>
    <submittedName>
        <fullName evidence="2">Uncharacterized protein</fullName>
    </submittedName>
</protein>
<evidence type="ECO:0000256" key="1">
    <source>
        <dbReference type="SAM" id="Phobius"/>
    </source>
</evidence>
<evidence type="ECO:0000313" key="3">
    <source>
        <dbReference type="Proteomes" id="UP000740413"/>
    </source>
</evidence>
<keyword evidence="1" id="KW-0812">Transmembrane</keyword>
<keyword evidence="1" id="KW-0472">Membrane</keyword>
<organism evidence="2 3">
    <name type="scientific">Zobellia barbeyronii</name>
    <dbReference type="NCBI Taxonomy" id="2748009"/>
    <lineage>
        <taxon>Bacteria</taxon>
        <taxon>Pseudomonadati</taxon>
        <taxon>Bacteroidota</taxon>
        <taxon>Flavobacteriia</taxon>
        <taxon>Flavobacteriales</taxon>
        <taxon>Flavobacteriaceae</taxon>
        <taxon>Zobellia</taxon>
    </lineage>
</organism>
<dbReference type="Proteomes" id="UP000740413">
    <property type="component" value="Unassembled WGS sequence"/>
</dbReference>
<feature type="transmembrane region" description="Helical" evidence="1">
    <location>
        <begin position="57"/>
        <end position="75"/>
    </location>
</feature>
<accession>A0ABS5W8M9</accession>
<feature type="transmembrane region" description="Helical" evidence="1">
    <location>
        <begin position="6"/>
        <end position="21"/>
    </location>
</feature>
<comment type="caution">
    <text evidence="2">The sequence shown here is derived from an EMBL/GenBank/DDBJ whole genome shotgun (WGS) entry which is preliminary data.</text>
</comment>
<feature type="transmembrane region" description="Helical" evidence="1">
    <location>
        <begin position="28"/>
        <end position="45"/>
    </location>
</feature>
<name>A0ABS5W8M9_9FLAO</name>
<feature type="transmembrane region" description="Helical" evidence="1">
    <location>
        <begin position="115"/>
        <end position="136"/>
    </location>
</feature>
<proteinExistence type="predicted"/>
<reference evidence="3" key="1">
    <citation type="submission" date="2023-07" db="EMBL/GenBank/DDBJ databases">
        <title>Zobellia barbeyronii sp. nov., a new marine flavobacterium, isolated from green and red algae.</title>
        <authorList>
            <person name="Nedashkovskaya O.I."/>
            <person name="Otstavnykh N."/>
            <person name="Zhukova N."/>
            <person name="Guzev K."/>
            <person name="Chausova V."/>
            <person name="Tekutyeva L."/>
            <person name="Mikhailov V."/>
            <person name="Isaeva M."/>
        </authorList>
    </citation>
    <scope>NUCLEOTIDE SEQUENCE [LARGE SCALE GENOMIC DNA]</scope>
    <source>
        <strain evidence="3">KMM 6746</strain>
    </source>
</reference>